<dbReference type="Pfam" id="PF13560">
    <property type="entry name" value="HTH_31"/>
    <property type="match status" value="1"/>
</dbReference>
<dbReference type="InterPro" id="IPR010982">
    <property type="entry name" value="Lambda_DNA-bd_dom_sf"/>
</dbReference>
<dbReference type="InterPro" id="IPR001387">
    <property type="entry name" value="Cro/C1-type_HTH"/>
</dbReference>
<dbReference type="PANTHER" id="PTHR35010:SF2">
    <property type="entry name" value="BLL4672 PROTEIN"/>
    <property type="match status" value="1"/>
</dbReference>
<dbReference type="OrthoDB" id="3542608at2"/>
<dbReference type="RefSeq" id="WP_111245221.1">
    <property type="nucleotide sequence ID" value="NZ_AP023358.1"/>
</dbReference>
<dbReference type="SUPFAM" id="SSF47413">
    <property type="entry name" value="lambda repressor-like DNA-binding domains"/>
    <property type="match status" value="1"/>
</dbReference>
<keyword evidence="2" id="KW-1185">Reference proteome</keyword>
<dbReference type="GO" id="GO:0003677">
    <property type="term" value="F:DNA binding"/>
    <property type="evidence" value="ECO:0007669"/>
    <property type="project" value="InterPro"/>
</dbReference>
<dbReference type="PANTHER" id="PTHR35010">
    <property type="entry name" value="BLL4672 PROTEIN-RELATED"/>
    <property type="match status" value="1"/>
</dbReference>
<evidence type="ECO:0000313" key="1">
    <source>
        <dbReference type="EMBL" id="PZF91009.1"/>
    </source>
</evidence>
<dbReference type="Gene3D" id="1.10.260.40">
    <property type="entry name" value="lambda repressor-like DNA-binding domains"/>
    <property type="match status" value="1"/>
</dbReference>
<accession>A0A2W2CRR9</accession>
<dbReference type="CDD" id="cd00093">
    <property type="entry name" value="HTH_XRE"/>
    <property type="match status" value="1"/>
</dbReference>
<dbReference type="Proteomes" id="UP000248627">
    <property type="component" value="Unassembled WGS sequence"/>
</dbReference>
<comment type="caution">
    <text evidence="1">The sequence shown here is derived from an EMBL/GenBank/DDBJ whole genome shotgun (WGS) entry which is preliminary data.</text>
</comment>
<evidence type="ECO:0000313" key="2">
    <source>
        <dbReference type="Proteomes" id="UP000248627"/>
    </source>
</evidence>
<dbReference type="EMBL" id="POTX01000181">
    <property type="protein sequence ID" value="PZF91009.1"/>
    <property type="molecule type" value="Genomic_DNA"/>
</dbReference>
<evidence type="ECO:0008006" key="3">
    <source>
        <dbReference type="Google" id="ProtNLM"/>
    </source>
</evidence>
<name>A0A2W2CRR9_9ACTN</name>
<organism evidence="1 2">
    <name type="scientific">Micromonospora endophytica</name>
    <dbReference type="NCBI Taxonomy" id="515350"/>
    <lineage>
        <taxon>Bacteria</taxon>
        <taxon>Bacillati</taxon>
        <taxon>Actinomycetota</taxon>
        <taxon>Actinomycetes</taxon>
        <taxon>Micromonosporales</taxon>
        <taxon>Micromonosporaceae</taxon>
        <taxon>Micromonospora</taxon>
    </lineage>
</organism>
<sequence>MSEKHPSDTAYPKQLGSFLRAHRQLLTPQQVGLPPTGRRRIPGLRREEVAALSGVGLAWYTWLEQGRVVVSKRVLDAIAMLLPPQRRKLMWCMVGDPAIRAGLTDWAAVARDPGRP</sequence>
<gene>
    <name evidence="1" type="ORF">C1I93_22140</name>
</gene>
<protein>
    <recommendedName>
        <fullName evidence="3">Helix-turn-helix domain-containing protein</fullName>
    </recommendedName>
</protein>
<dbReference type="AlphaFoldDB" id="A0A2W2CRR9"/>
<proteinExistence type="predicted"/>
<reference evidence="1 2" key="1">
    <citation type="submission" date="2018-01" db="EMBL/GenBank/DDBJ databases">
        <title>Draft genome sequence of Jishengella endophytica.</title>
        <authorList>
            <person name="Sahin N."/>
            <person name="Ay H."/>
            <person name="Saygin H."/>
        </authorList>
    </citation>
    <scope>NUCLEOTIDE SEQUENCE [LARGE SCALE GENOMIC DNA]</scope>
    <source>
        <strain evidence="1 2">DSM 45430</strain>
    </source>
</reference>